<proteinExistence type="predicted"/>
<dbReference type="Proteomes" id="UP000016843">
    <property type="component" value="Unassembled WGS sequence"/>
</dbReference>
<dbReference type="EMBL" id="AWXR01000062">
    <property type="protein sequence ID" value="ERM81101.1"/>
    <property type="molecule type" value="Genomic_DNA"/>
</dbReference>
<sequence>MFGDCLWAYLFPTGDCLGLFHTKSQRTPKLIHFRGFPHPDVVIQKPLIHFFHQENGEAFNLLI</sequence>
<dbReference type="AlphaFoldDB" id="U5BWV1"/>
<evidence type="ECO:0000313" key="2">
    <source>
        <dbReference type="Proteomes" id="UP000016843"/>
    </source>
</evidence>
<protein>
    <submittedName>
        <fullName evidence="1">Uncharacterized protein</fullName>
    </submittedName>
</protein>
<organism evidence="1 2">
    <name type="scientific">Rhodonellum psychrophilum GCM71 = DSM 17998</name>
    <dbReference type="NCBI Taxonomy" id="1123057"/>
    <lineage>
        <taxon>Bacteria</taxon>
        <taxon>Pseudomonadati</taxon>
        <taxon>Bacteroidota</taxon>
        <taxon>Cytophagia</taxon>
        <taxon>Cytophagales</taxon>
        <taxon>Cytophagaceae</taxon>
        <taxon>Rhodonellum</taxon>
    </lineage>
</organism>
<reference evidence="1 2" key="1">
    <citation type="journal article" date="2013" name="Genome Announc.">
        <title>Draft Genome Sequence of the Psychrophilic and Alkaliphilic Rhodonellum psychrophilum Strain GCM71T.</title>
        <authorList>
            <person name="Hauptmann A.L."/>
            <person name="Glaring M.A."/>
            <person name="Hallin P.F."/>
            <person name="Prieme A."/>
            <person name="Stougaard P."/>
        </authorList>
    </citation>
    <scope>NUCLEOTIDE SEQUENCE [LARGE SCALE GENOMIC DNA]</scope>
    <source>
        <strain evidence="1 2">GCM71</strain>
    </source>
</reference>
<name>U5BWV1_9BACT</name>
<gene>
    <name evidence="1" type="ORF">P872_20780</name>
</gene>
<keyword evidence="2" id="KW-1185">Reference proteome</keyword>
<evidence type="ECO:0000313" key="1">
    <source>
        <dbReference type="EMBL" id="ERM81101.1"/>
    </source>
</evidence>
<accession>U5BWV1</accession>
<comment type="caution">
    <text evidence="1">The sequence shown here is derived from an EMBL/GenBank/DDBJ whole genome shotgun (WGS) entry which is preliminary data.</text>
</comment>